<dbReference type="InterPro" id="IPR034660">
    <property type="entry name" value="DinB/YfiT-like"/>
</dbReference>
<dbReference type="Proteomes" id="UP000070188">
    <property type="component" value="Unassembled WGS sequence"/>
</dbReference>
<proteinExistence type="predicted"/>
<evidence type="ECO:0000313" key="7">
    <source>
        <dbReference type="Proteomes" id="UP000070659"/>
    </source>
</evidence>
<evidence type="ECO:0000313" key="3">
    <source>
        <dbReference type="EMBL" id="KWX03175.1"/>
    </source>
</evidence>
<reference evidence="6" key="1">
    <citation type="submission" date="2015-02" db="EMBL/GenBank/DDBJ databases">
        <title>Physiological reanalysis, assessment of diazotrophy, and genome sequences of multiple isolates of Streptomyces thermoautotrophicus.</title>
        <authorList>
            <person name="MacKellar D.C."/>
            <person name="Lieber L."/>
            <person name="Norman J."/>
            <person name="Bolger A."/>
            <person name="Tobin C."/>
            <person name="Murray J.W."/>
            <person name="Friesen M."/>
            <person name="Prell J."/>
        </authorList>
    </citation>
    <scope>NUCLEOTIDE SEQUENCE [LARGE SCALE GENOMIC DNA]</scope>
    <source>
        <strain evidence="6">UBT1</strain>
    </source>
</reference>
<dbReference type="STRING" id="1469144.LI90_4226"/>
<protein>
    <recommendedName>
        <fullName evidence="1">Mycothiol-dependent maleylpyruvate isomerase metal-binding domain-containing protein</fullName>
    </recommendedName>
</protein>
<dbReference type="GO" id="GO:0046872">
    <property type="term" value="F:metal ion binding"/>
    <property type="evidence" value="ECO:0007669"/>
    <property type="project" value="InterPro"/>
</dbReference>
<dbReference type="OrthoDB" id="5185819at2"/>
<reference evidence="4 7" key="2">
    <citation type="submission" date="2015-02" db="EMBL/GenBank/DDBJ databases">
        <title>Physiological reanalysis, assessment of diazotrophy, and genome sequences of multiple isolates of Streptomyces thermoautotrophicus.</title>
        <authorList>
            <person name="MacKellar D.C."/>
            <person name="Lieber L."/>
            <person name="Norman J."/>
            <person name="Bolger A."/>
            <person name="Tobin C."/>
            <person name="Murray J.W."/>
            <person name="Prell J."/>
        </authorList>
    </citation>
    <scope>NUCLEOTIDE SEQUENCE [LARGE SCALE GENOMIC DNA]</scope>
    <source>
        <strain evidence="4 7">UBT1</strain>
    </source>
</reference>
<comment type="caution">
    <text evidence="4">The sequence shown here is derived from an EMBL/GenBank/DDBJ whole genome shotgun (WGS) entry which is preliminary data.</text>
</comment>
<dbReference type="EMBL" id="LAXD01000001">
    <property type="protein sequence ID" value="KWX03175.1"/>
    <property type="molecule type" value="Genomic_DNA"/>
</dbReference>
<reference evidence="5" key="4">
    <citation type="submission" date="2015-04" db="EMBL/GenBank/DDBJ databases">
        <title>Physiological reanalysis, assessment of diazotrophy, and genome sequences of multiple isolates of Streptomyces thermoautotrophicus.</title>
        <authorList>
            <person name="MacKellar D.C."/>
            <person name="Lieber L."/>
            <person name="Norman J."/>
            <person name="Bolger A."/>
            <person name="Tobin C."/>
            <person name="Murray J.W."/>
            <person name="Chang R."/>
            <person name="Ford T."/>
            <person name="Nguyen P.Q."/>
            <person name="Woodward J."/>
            <person name="Permingeat H."/>
            <person name="Joshi N.S."/>
            <person name="Silver P.A."/>
            <person name="Usadel B."/>
            <person name="Rutherford A.W."/>
            <person name="Friesen M."/>
            <person name="Prell J."/>
        </authorList>
    </citation>
    <scope>NUCLEOTIDE SEQUENCE [LARGE SCALE GENOMIC DNA]</scope>
    <source>
        <strain evidence="5">H1</strain>
    </source>
</reference>
<evidence type="ECO:0000313" key="6">
    <source>
        <dbReference type="Proteomes" id="UP000070598"/>
    </source>
</evidence>
<dbReference type="InterPro" id="IPR017520">
    <property type="entry name" value="CHP03086"/>
</dbReference>
<evidence type="ECO:0000313" key="5">
    <source>
        <dbReference type="Proteomes" id="UP000070188"/>
    </source>
</evidence>
<dbReference type="InterPro" id="IPR017517">
    <property type="entry name" value="Maleyloyr_isom"/>
</dbReference>
<dbReference type="NCBIfam" id="TIGR03086">
    <property type="entry name" value="TIGR03086 family metal-binding protein"/>
    <property type="match status" value="1"/>
</dbReference>
<dbReference type="PATRIC" id="fig|1469144.10.peg.4534"/>
<name>A0A132NC97_9ACTN</name>
<organism evidence="4 6">
    <name type="scientific">Carbonactinospora thermoautotrophica</name>
    <dbReference type="NCBI Taxonomy" id="1469144"/>
    <lineage>
        <taxon>Bacteria</taxon>
        <taxon>Bacillati</taxon>
        <taxon>Actinomycetota</taxon>
        <taxon>Actinomycetes</taxon>
        <taxon>Kitasatosporales</taxon>
        <taxon>Carbonactinosporaceae</taxon>
        <taxon>Carbonactinospora</taxon>
    </lineage>
</organism>
<dbReference type="EMBL" id="JYIJ01000019">
    <property type="protein sequence ID" value="KWW97939.1"/>
    <property type="molecule type" value="Genomic_DNA"/>
</dbReference>
<dbReference type="NCBIfam" id="TIGR03083">
    <property type="entry name" value="maleylpyruvate isomerase family mycothiol-dependent enzyme"/>
    <property type="match status" value="1"/>
</dbReference>
<dbReference type="Proteomes" id="UP000070598">
    <property type="component" value="Unassembled WGS sequence"/>
</dbReference>
<evidence type="ECO:0000259" key="1">
    <source>
        <dbReference type="Pfam" id="PF11716"/>
    </source>
</evidence>
<feature type="domain" description="Mycothiol-dependent maleylpyruvate isomerase metal-binding" evidence="1">
    <location>
        <begin position="8"/>
        <end position="48"/>
    </location>
</feature>
<keyword evidence="5" id="KW-1185">Reference proteome</keyword>
<sequence length="178" mass="19952">MSDVAQRFRKLAADFTRRVESVPEDRWSSPSPCEGWTARDVVWHLVEVCDKAWSGREAPSRPSADPVAAWIQARDAVQAALDDPETAATERDTMFGRMSFEQIVGQFGCFDLLVHTWDLARAAGLDERLDPEEVHRVFETAKPMDEMMRRPGVCGPKLEPPPGADEQTRLLAFLGRAV</sequence>
<dbReference type="AlphaFoldDB" id="A0A132NC97"/>
<dbReference type="Proteomes" id="UP000070659">
    <property type="component" value="Unassembled WGS sequence"/>
</dbReference>
<evidence type="ECO:0000313" key="2">
    <source>
        <dbReference type="EMBL" id="KWW97939.1"/>
    </source>
</evidence>
<dbReference type="EMBL" id="JYIK01001035">
    <property type="protein sequence ID" value="KWX07781.1"/>
    <property type="molecule type" value="Genomic_DNA"/>
</dbReference>
<dbReference type="SUPFAM" id="SSF109854">
    <property type="entry name" value="DinB/YfiT-like putative metalloenzymes"/>
    <property type="match status" value="1"/>
</dbReference>
<evidence type="ECO:0000313" key="4">
    <source>
        <dbReference type="EMBL" id="KWX07781.1"/>
    </source>
</evidence>
<dbReference type="Pfam" id="PF11716">
    <property type="entry name" value="MDMPI_N"/>
    <property type="match status" value="1"/>
</dbReference>
<gene>
    <name evidence="3" type="ORF">LI90_4226</name>
    <name evidence="2" type="ORF">TH66_21465</name>
    <name evidence="4" type="ORF">TR74_17600</name>
</gene>
<dbReference type="InterPro" id="IPR024344">
    <property type="entry name" value="MDMPI_metal-binding"/>
</dbReference>
<dbReference type="Gene3D" id="1.20.120.450">
    <property type="entry name" value="dinb family like domain"/>
    <property type="match status" value="1"/>
</dbReference>
<dbReference type="RefSeq" id="WP_066890673.1">
    <property type="nucleotide sequence ID" value="NZ_JYIJ01000019.1"/>
</dbReference>
<reference evidence="3" key="3">
    <citation type="submission" date="2015-04" db="EMBL/GenBank/DDBJ databases">
        <title>Physiological reanalysis, assessment of diazotrophy, and genome sequences of multiple isolates of Streptomyces thermoautotrophicus.</title>
        <authorList>
            <person name="MacKellar D.C."/>
            <person name="Lieber L."/>
            <person name="Norman J."/>
            <person name="Bolger A."/>
            <person name="Tobin C."/>
            <person name="Murray J.W."/>
            <person name="Woodward J."/>
            <person name="Friesen M."/>
            <person name="Prell J."/>
        </authorList>
    </citation>
    <scope>NUCLEOTIDE SEQUENCE [LARGE SCALE GENOMIC DNA]</scope>
    <source>
        <strain evidence="3">H1</strain>
    </source>
</reference>
<accession>A0A132NC97</accession>